<dbReference type="GO" id="GO:0016705">
    <property type="term" value="F:oxidoreductase activity, acting on paired donors, with incorporation or reduction of molecular oxygen"/>
    <property type="evidence" value="ECO:0007669"/>
    <property type="project" value="InterPro"/>
</dbReference>
<dbReference type="InterPro" id="IPR036188">
    <property type="entry name" value="FAD/NAD-bd_sf"/>
</dbReference>
<dbReference type="Pfam" id="PF01494">
    <property type="entry name" value="FAD_binding_3"/>
    <property type="match status" value="1"/>
</dbReference>
<keyword evidence="5" id="KW-0274">FAD</keyword>
<dbReference type="NCBIfam" id="TIGR01988">
    <property type="entry name" value="Ubi-OHases"/>
    <property type="match status" value="1"/>
</dbReference>
<evidence type="ECO:0000256" key="7">
    <source>
        <dbReference type="ARBA" id="ARBA00023033"/>
    </source>
</evidence>
<proteinExistence type="inferred from homology"/>
<keyword evidence="4" id="KW-0285">Flavoprotein</keyword>
<dbReference type="GO" id="GO:0071949">
    <property type="term" value="F:FAD binding"/>
    <property type="evidence" value="ECO:0007669"/>
    <property type="project" value="InterPro"/>
</dbReference>
<dbReference type="PANTHER" id="PTHR43876:SF25">
    <property type="entry name" value="MONOOXYGENASE NMA2164"/>
    <property type="match status" value="1"/>
</dbReference>
<dbReference type="Gene3D" id="3.50.50.60">
    <property type="entry name" value="FAD/NAD(P)-binding domain"/>
    <property type="match status" value="2"/>
</dbReference>
<evidence type="ECO:0000256" key="3">
    <source>
        <dbReference type="ARBA" id="ARBA00005349"/>
    </source>
</evidence>
<feature type="domain" description="FAD-binding" evidence="8">
    <location>
        <begin position="3"/>
        <end position="333"/>
    </location>
</feature>
<dbReference type="UniPathway" id="UPA00232"/>
<reference evidence="9 10" key="1">
    <citation type="submission" date="2019-12" db="EMBL/GenBank/DDBJ databases">
        <authorList>
            <person name="Huq M.A."/>
        </authorList>
    </citation>
    <scope>NUCLEOTIDE SEQUENCE [LARGE SCALE GENOMIC DNA]</scope>
    <source>
        <strain evidence="9 10">MAH-20</strain>
    </source>
</reference>
<evidence type="ECO:0000256" key="2">
    <source>
        <dbReference type="ARBA" id="ARBA00004749"/>
    </source>
</evidence>
<dbReference type="Proteomes" id="UP000441389">
    <property type="component" value="Unassembled WGS sequence"/>
</dbReference>
<dbReference type="PANTHER" id="PTHR43876">
    <property type="entry name" value="UBIQUINONE BIOSYNTHESIS MONOOXYGENASE COQ6, MITOCHONDRIAL"/>
    <property type="match status" value="1"/>
</dbReference>
<gene>
    <name evidence="9" type="primary">ubiM</name>
    <name evidence="9" type="ORF">GON01_06760</name>
</gene>
<accession>A0A6I4J035</accession>
<evidence type="ECO:0000256" key="1">
    <source>
        <dbReference type="ARBA" id="ARBA00001974"/>
    </source>
</evidence>
<protein>
    <submittedName>
        <fullName evidence="9">5-demethoxyubiquinol-8 5-hydroxylase UbiM</fullName>
    </submittedName>
</protein>
<evidence type="ECO:0000256" key="5">
    <source>
        <dbReference type="ARBA" id="ARBA00022827"/>
    </source>
</evidence>
<comment type="caution">
    <text evidence="9">The sequence shown here is derived from an EMBL/GenBank/DDBJ whole genome shotgun (WGS) entry which is preliminary data.</text>
</comment>
<dbReference type="InterPro" id="IPR051205">
    <property type="entry name" value="UbiH/COQ6_monooxygenase"/>
</dbReference>
<evidence type="ECO:0000313" key="9">
    <source>
        <dbReference type="EMBL" id="MVO77634.1"/>
    </source>
</evidence>
<evidence type="ECO:0000256" key="4">
    <source>
        <dbReference type="ARBA" id="ARBA00022630"/>
    </source>
</evidence>
<comment type="cofactor">
    <cofactor evidence="1">
        <name>FAD</name>
        <dbReference type="ChEBI" id="CHEBI:57692"/>
    </cofactor>
</comment>
<dbReference type="InterPro" id="IPR010971">
    <property type="entry name" value="UbiH/COQ6"/>
</dbReference>
<dbReference type="EMBL" id="WQMS01000007">
    <property type="protein sequence ID" value="MVO77634.1"/>
    <property type="molecule type" value="Genomic_DNA"/>
</dbReference>
<dbReference type="GO" id="GO:0004497">
    <property type="term" value="F:monooxygenase activity"/>
    <property type="evidence" value="ECO:0007669"/>
    <property type="project" value="UniProtKB-KW"/>
</dbReference>
<comment type="similarity">
    <text evidence="3">Belongs to the UbiH/COQ6 family.</text>
</comment>
<evidence type="ECO:0000259" key="8">
    <source>
        <dbReference type="Pfam" id="PF01494"/>
    </source>
</evidence>
<name>A0A6I4J035_9SPHN</name>
<comment type="pathway">
    <text evidence="2">Cofactor biosynthesis; ubiquinone biosynthesis.</text>
</comment>
<keyword evidence="10" id="KW-1185">Reference proteome</keyword>
<evidence type="ECO:0000256" key="6">
    <source>
        <dbReference type="ARBA" id="ARBA00023002"/>
    </source>
</evidence>
<dbReference type="NCBIfam" id="NF006593">
    <property type="entry name" value="PRK09126.1"/>
    <property type="match status" value="1"/>
</dbReference>
<dbReference type="PRINTS" id="PR00420">
    <property type="entry name" value="RNGMNOXGNASE"/>
</dbReference>
<keyword evidence="6" id="KW-0560">Oxidoreductase</keyword>
<dbReference type="InterPro" id="IPR002938">
    <property type="entry name" value="FAD-bd"/>
</dbReference>
<evidence type="ECO:0000313" key="10">
    <source>
        <dbReference type="Proteomes" id="UP000441389"/>
    </source>
</evidence>
<dbReference type="GO" id="GO:0006744">
    <property type="term" value="P:ubiquinone biosynthetic process"/>
    <property type="evidence" value="ECO:0007669"/>
    <property type="project" value="UniProtKB-UniPathway"/>
</dbReference>
<dbReference type="AlphaFoldDB" id="A0A6I4J035"/>
<sequence length="387" mass="41407">MDHDIIIVGAGPAGLALARSLRGAGFDIALIERQPREALADPAYDGREIALTHRSIRILQMLGAWARIPDMHPLASAQVLNGGSPLALGFAPRERDDRPLGMLVSNHLIRRALWDAAADQPGLSVLAGRQVLGASAGPQGCAVALDGGDRLTGRLLVAADSRFSATRDQLGIGAAMHRLGKAMLVCRVAHEAPHGDTATEWFEHGHTIALLPLGPGQSSAVLTVGLDDAERLRRLDDNAFAAEIAARCRHRLGAMRVASSRHVYPLVTSFSDRLTVPGAALIGDAAVGMHPVTAHGFNLGLSGQARLAREILLARRRGEDWAGQAALARFETAHRRACRPIFEATNAIVRLFTDERPPARLARHAVLRAGRRVPLARRAISAMLMRA</sequence>
<dbReference type="SUPFAM" id="SSF51905">
    <property type="entry name" value="FAD/NAD(P)-binding domain"/>
    <property type="match status" value="1"/>
</dbReference>
<keyword evidence="7" id="KW-0503">Monooxygenase</keyword>
<organism evidence="9 10">
    <name type="scientific">Sphingomonas horti</name>
    <dbReference type="NCBI Taxonomy" id="2682842"/>
    <lineage>
        <taxon>Bacteria</taxon>
        <taxon>Pseudomonadati</taxon>
        <taxon>Pseudomonadota</taxon>
        <taxon>Alphaproteobacteria</taxon>
        <taxon>Sphingomonadales</taxon>
        <taxon>Sphingomonadaceae</taxon>
        <taxon>Sphingomonas</taxon>
    </lineage>
</organism>